<dbReference type="Pfam" id="PF13328">
    <property type="entry name" value="HD_4"/>
    <property type="match status" value="1"/>
</dbReference>
<comment type="similarity">
    <text evidence="1">Belongs to the relA/spoT family.</text>
</comment>
<organism evidence="5 6">
    <name type="scientific">Bdellovibrio bacteriovorus</name>
    <dbReference type="NCBI Taxonomy" id="959"/>
    <lineage>
        <taxon>Bacteria</taxon>
        <taxon>Pseudomonadati</taxon>
        <taxon>Bdellovibrionota</taxon>
        <taxon>Bdellovibrionia</taxon>
        <taxon>Bdellovibrionales</taxon>
        <taxon>Pseudobdellovibrionaceae</taxon>
        <taxon>Bdellovibrio</taxon>
    </lineage>
</organism>
<keyword evidence="5" id="KW-0418">Kinase</keyword>
<dbReference type="CDD" id="cd04876">
    <property type="entry name" value="ACT_RelA-SpoT"/>
    <property type="match status" value="1"/>
</dbReference>
<dbReference type="Gene3D" id="3.10.20.30">
    <property type="match status" value="1"/>
</dbReference>
<dbReference type="SUPFAM" id="SSF81301">
    <property type="entry name" value="Nucleotidyltransferase"/>
    <property type="match status" value="1"/>
</dbReference>
<dbReference type="Gene3D" id="3.30.460.10">
    <property type="entry name" value="Beta Polymerase, domain 2"/>
    <property type="match status" value="1"/>
</dbReference>
<accession>A0A150WBV2</accession>
<dbReference type="GO" id="GO:0015969">
    <property type="term" value="P:guanosine tetraphosphate metabolic process"/>
    <property type="evidence" value="ECO:0007669"/>
    <property type="project" value="InterPro"/>
</dbReference>
<dbReference type="InterPro" id="IPR033655">
    <property type="entry name" value="TGS_RelA/SpoT"/>
</dbReference>
<sequence>MFETLKETGVSHKPVKTLEDLLSRIRSFYPNADLKVIEKAYSFSEKAHEGQIRRSGEPYISHPLSVAAILADLHLDLDTIATGLLHDTVEDTHATLDDIRREFGDVIAHLVDGVTKIGQMKFKNSHEKQGENIRKMIVAMGKDVRVVLVKLADRLHNMRTLNFMPFEKQERIALETLEIYCPLAGRMGISSLKIELEDLCFRYYRPDMYYQLVQQIKKSEAEQTRYIDDVKNLISKELNKAGFKYEVFGRSKHLWSIYRKMQSRNIDYDQVYDVLAFRLIVDSVAECYAALGLVHSLWKPIPGRFKDFIAMPKANNYQSLHTTVVGPGGERIEIQIRTQEMHLVAERGIAAHWKYKERGKMIDDSDVQQADWLRDLVTWHQNVRSSDEFLDTVKTDLFETEIYVFTPNGDVREFPEGATPVDFAYAVHTELGNQCVGARVNGKMVPLKYQLQNGDSVEIMTSKTQMPSKDWLKFVVTNKAKSKIRAFVKEEQRRRAIMLGKELLEKEFRKFGMAAAKYLKGPAYEQYLKDHGIADLDELYVTVGYGKLETRILVERLSPENIAKEAAKTENTTFMERVMRAATQKTRKTNSLISVDGMDDVLVHYAKCCHPIPGDPIVGFISRGRGITIHRSDCRKAFEFDQLRKVDVTWNVKQAGEGQERVVRLKIISQDTPGLLKLMSEAFAQQGINIQSAQIRTTKDKKAVCHFEVSVKDASQVNQAIYEIQKIKGIIGVTRVIQ</sequence>
<dbReference type="OrthoDB" id="5287211at2"/>
<dbReference type="Pfam" id="PF19296">
    <property type="entry name" value="RelA_AH_RIS"/>
    <property type="match status" value="1"/>
</dbReference>
<dbReference type="SMART" id="SM00471">
    <property type="entry name" value="HDc"/>
    <property type="match status" value="1"/>
</dbReference>
<dbReference type="InterPro" id="IPR007685">
    <property type="entry name" value="RelA_SpoT"/>
</dbReference>
<dbReference type="InterPro" id="IPR012675">
    <property type="entry name" value="Beta-grasp_dom_sf"/>
</dbReference>
<name>A0A150WBV2_BDEBC</name>
<keyword evidence="5" id="KW-0808">Transferase</keyword>
<dbReference type="GO" id="GO:0042594">
    <property type="term" value="P:response to starvation"/>
    <property type="evidence" value="ECO:0007669"/>
    <property type="project" value="TreeGrafter"/>
</dbReference>
<dbReference type="PROSITE" id="PS51880">
    <property type="entry name" value="TGS"/>
    <property type="match status" value="1"/>
</dbReference>
<proteinExistence type="inferred from homology"/>
<gene>
    <name evidence="5" type="ORF">AZI85_13035</name>
</gene>
<dbReference type="PANTHER" id="PTHR21262:SF36">
    <property type="entry name" value="BIFUNCTIONAL (P)PPGPP SYNTHASE_HYDROLASE SPOT"/>
    <property type="match status" value="1"/>
</dbReference>
<dbReference type="EMBL" id="LUKF01000020">
    <property type="protein sequence ID" value="KYG60391.1"/>
    <property type="molecule type" value="Genomic_DNA"/>
</dbReference>
<evidence type="ECO:0000256" key="1">
    <source>
        <dbReference type="RuleBase" id="RU003847"/>
    </source>
</evidence>
<dbReference type="SMART" id="SM00954">
    <property type="entry name" value="RelA_SpoT"/>
    <property type="match status" value="1"/>
</dbReference>
<evidence type="ECO:0000259" key="3">
    <source>
        <dbReference type="PROSITE" id="PS51831"/>
    </source>
</evidence>
<dbReference type="Gene3D" id="3.30.70.260">
    <property type="match status" value="1"/>
</dbReference>
<dbReference type="PANTHER" id="PTHR21262">
    <property type="entry name" value="GUANOSINE-3',5'-BIS DIPHOSPHATE 3'-PYROPHOSPHOHYDROLASE"/>
    <property type="match status" value="1"/>
</dbReference>
<dbReference type="CDD" id="cd00077">
    <property type="entry name" value="HDc"/>
    <property type="match status" value="1"/>
</dbReference>
<feature type="domain" description="ACT" evidence="2">
    <location>
        <begin position="664"/>
        <end position="738"/>
    </location>
</feature>
<evidence type="ECO:0000313" key="5">
    <source>
        <dbReference type="EMBL" id="KYG60391.1"/>
    </source>
</evidence>
<reference evidence="5 6" key="1">
    <citation type="submission" date="2016-03" db="EMBL/GenBank/DDBJ databases">
        <authorList>
            <person name="Ploux O."/>
        </authorList>
    </citation>
    <scope>NUCLEOTIDE SEQUENCE [LARGE SCALE GENOMIC DNA]</scope>
    <source>
        <strain evidence="5 6">BER2</strain>
    </source>
</reference>
<dbReference type="AlphaFoldDB" id="A0A150WBV2"/>
<dbReference type="Pfam" id="PF02824">
    <property type="entry name" value="TGS"/>
    <property type="match status" value="1"/>
</dbReference>
<dbReference type="GO" id="GO:0016301">
    <property type="term" value="F:kinase activity"/>
    <property type="evidence" value="ECO:0007669"/>
    <property type="project" value="UniProtKB-KW"/>
</dbReference>
<dbReference type="NCBIfam" id="TIGR00691">
    <property type="entry name" value="spoT_relA"/>
    <property type="match status" value="1"/>
</dbReference>
<dbReference type="InterPro" id="IPR004095">
    <property type="entry name" value="TGS"/>
</dbReference>
<dbReference type="GO" id="GO:0005886">
    <property type="term" value="C:plasma membrane"/>
    <property type="evidence" value="ECO:0007669"/>
    <property type="project" value="TreeGrafter"/>
</dbReference>
<dbReference type="FunFam" id="1.10.3210.10:FF:000001">
    <property type="entry name" value="GTP pyrophosphokinase RelA"/>
    <property type="match status" value="1"/>
</dbReference>
<feature type="domain" description="TGS" evidence="4">
    <location>
        <begin position="400"/>
        <end position="461"/>
    </location>
</feature>
<feature type="domain" description="HD" evidence="3">
    <location>
        <begin position="59"/>
        <end position="158"/>
    </location>
</feature>
<dbReference type="InterPro" id="IPR045600">
    <property type="entry name" value="RelA/SpoT_AH_RIS"/>
</dbReference>
<evidence type="ECO:0000259" key="2">
    <source>
        <dbReference type="PROSITE" id="PS51671"/>
    </source>
</evidence>
<evidence type="ECO:0000259" key="4">
    <source>
        <dbReference type="PROSITE" id="PS51880"/>
    </source>
</evidence>
<dbReference type="InterPro" id="IPR045865">
    <property type="entry name" value="ACT-like_dom_sf"/>
</dbReference>
<dbReference type="Proteomes" id="UP000075391">
    <property type="component" value="Unassembled WGS sequence"/>
</dbReference>
<dbReference type="InterPro" id="IPR006674">
    <property type="entry name" value="HD_domain"/>
</dbReference>
<dbReference type="InterPro" id="IPR003607">
    <property type="entry name" value="HD/PDEase_dom"/>
</dbReference>
<evidence type="ECO:0000313" key="6">
    <source>
        <dbReference type="Proteomes" id="UP000075391"/>
    </source>
</evidence>
<dbReference type="FunFam" id="3.30.460.10:FF:000001">
    <property type="entry name" value="GTP pyrophosphokinase RelA"/>
    <property type="match status" value="1"/>
</dbReference>
<dbReference type="SUPFAM" id="SSF109604">
    <property type="entry name" value="HD-domain/PDEase-like"/>
    <property type="match status" value="1"/>
</dbReference>
<dbReference type="GO" id="GO:0008893">
    <property type="term" value="F:guanosine-3',5'-bis(diphosphate) 3'-diphosphatase activity"/>
    <property type="evidence" value="ECO:0007669"/>
    <property type="project" value="TreeGrafter"/>
</dbReference>
<dbReference type="PROSITE" id="PS51671">
    <property type="entry name" value="ACT"/>
    <property type="match status" value="1"/>
</dbReference>
<dbReference type="Pfam" id="PF04607">
    <property type="entry name" value="RelA_SpoT"/>
    <property type="match status" value="1"/>
</dbReference>
<dbReference type="Pfam" id="PF13291">
    <property type="entry name" value="ACT_4"/>
    <property type="match status" value="1"/>
</dbReference>
<dbReference type="CDD" id="cd05399">
    <property type="entry name" value="NT_Rel-Spo_like"/>
    <property type="match status" value="1"/>
</dbReference>
<dbReference type="InterPro" id="IPR004811">
    <property type="entry name" value="RelA/Spo_fam"/>
</dbReference>
<dbReference type="CDD" id="cd01668">
    <property type="entry name" value="TGS_RSH"/>
    <property type="match status" value="1"/>
</dbReference>
<dbReference type="GO" id="GO:0015949">
    <property type="term" value="P:nucleobase-containing small molecule interconversion"/>
    <property type="evidence" value="ECO:0007669"/>
    <property type="project" value="UniProtKB-ARBA"/>
</dbReference>
<dbReference type="InterPro" id="IPR043519">
    <property type="entry name" value="NT_sf"/>
</dbReference>
<dbReference type="SUPFAM" id="SSF55021">
    <property type="entry name" value="ACT-like"/>
    <property type="match status" value="1"/>
</dbReference>
<comment type="function">
    <text evidence="1">In eubacteria ppGpp (guanosine 3'-diphosphate 5'-diphosphate) is a mediator of the stringent response that coordinates a variety of cellular activities in response to changes in nutritional abundance.</text>
</comment>
<dbReference type="PROSITE" id="PS51831">
    <property type="entry name" value="HD"/>
    <property type="match status" value="1"/>
</dbReference>
<dbReference type="InterPro" id="IPR002912">
    <property type="entry name" value="ACT_dom"/>
</dbReference>
<comment type="caution">
    <text evidence="5">The sequence shown here is derived from an EMBL/GenBank/DDBJ whole genome shotgun (WGS) entry which is preliminary data.</text>
</comment>
<dbReference type="FunFam" id="3.10.20.30:FF:000002">
    <property type="entry name" value="GTP pyrophosphokinase (RelA/SpoT)"/>
    <property type="match status" value="1"/>
</dbReference>
<protein>
    <submittedName>
        <fullName evidence="5">GTP pyrophosphokinase</fullName>
    </submittedName>
</protein>
<dbReference type="GO" id="GO:0008728">
    <property type="term" value="F:GTP diphosphokinase activity"/>
    <property type="evidence" value="ECO:0007669"/>
    <property type="project" value="TreeGrafter"/>
</dbReference>
<dbReference type="SUPFAM" id="SSF81271">
    <property type="entry name" value="TGS-like"/>
    <property type="match status" value="1"/>
</dbReference>
<dbReference type="Gene3D" id="1.10.3210.10">
    <property type="entry name" value="Hypothetical protein af1432"/>
    <property type="match status" value="1"/>
</dbReference>
<dbReference type="InterPro" id="IPR012676">
    <property type="entry name" value="TGS-like"/>
</dbReference>
<dbReference type="RefSeq" id="WP_063245157.1">
    <property type="nucleotide sequence ID" value="NZ_CP168967.1"/>
</dbReference>